<dbReference type="AlphaFoldDB" id="A0AAW1IFD4"/>
<dbReference type="SMART" id="SM00248">
    <property type="entry name" value="ANK"/>
    <property type="match status" value="1"/>
</dbReference>
<name>A0AAW1IFD4_POPJA</name>
<comment type="caution">
    <text evidence="18">The sequence shown here is derived from an EMBL/GenBank/DDBJ whole genome shotgun (WGS) entry which is preliminary data.</text>
</comment>
<dbReference type="Pfam" id="PF18716">
    <property type="entry name" value="VATC"/>
    <property type="match status" value="1"/>
</dbReference>
<feature type="region of interest" description="Disordered" evidence="16">
    <location>
        <begin position="334"/>
        <end position="357"/>
    </location>
</feature>
<feature type="repeat" description="ANK" evidence="13">
    <location>
        <begin position="449"/>
        <end position="481"/>
    </location>
</feature>
<evidence type="ECO:0000256" key="15">
    <source>
        <dbReference type="SAM" id="Coils"/>
    </source>
</evidence>
<evidence type="ECO:0000256" key="3">
    <source>
        <dbReference type="ARBA" id="ARBA00022490"/>
    </source>
</evidence>
<sequence>MVDYTQSSWKRKKGKTRMFPYANQHRDHYKLDWHRYNLKLDLMSKPPITEEQFNDHTDDISSISGSESDEEETLDTMATAQGKIFLRNVIGQVLGMYRCLLVGKKMDIDDYSALKSLQEFHKNNQWTVLMLGGGHFAGAVFKGDQPILHKTFHCYTVRAGQGGAQSARDNQTAGSHPKSAGASLRRYNETSLVQRVRDIIEIWMPEIAKSSLILYRAAGPYNRSVLFGGKTPLLDKQDPRLRTVPFSTRRPTFTEVKRIHEILSAVQVYESVDSATKLFVKLKTMDQGEQQSRRCKTKLPNVNRAKSREITERELPAPLDSVVHAENHAYNALVKSKSPKKIQQLPQKEDEASSEDDELIMTEQTISFEESLKNFDDSLTMEERNQHKKKKQSKKSKNQKLKEAEEARKRDTCEAIRSGDIERLQKILRTSVEDNKEVIKVVNERISEDGNSLLHIAALANQVGVITFLLENGADVCVKNAKQQTPYTVTPYKEARDGFKQFALDNPDKFNYNKANIPLNTLSQDDVVEKKRLQRKAKRQKEKEKKKENEIKKQEEIEKDRFLQLSDREKRALAAERRILNQNGLVISRCFLCASDMSGKVPFEYGANRFCSMDCLKAHRLRNPLILST</sequence>
<feature type="active site" evidence="14">
    <location>
        <position position="165"/>
    </location>
</feature>
<dbReference type="PANTHER" id="PTHR16036:SF2">
    <property type="entry name" value="TRNA ENDONUCLEASE ANKZF1"/>
    <property type="match status" value="1"/>
</dbReference>
<feature type="coiled-coil region" evidence="15">
    <location>
        <begin position="530"/>
        <end position="560"/>
    </location>
</feature>
<dbReference type="GO" id="GO:0005737">
    <property type="term" value="C:cytoplasm"/>
    <property type="evidence" value="ECO:0007669"/>
    <property type="project" value="UniProtKB-SubCell"/>
</dbReference>
<comment type="domain">
    <text evidence="14">The VLRF1 domain mediates binding to the 60S ribosomal subunit.</text>
</comment>
<evidence type="ECO:0000256" key="7">
    <source>
        <dbReference type="ARBA" id="ARBA00022759"/>
    </source>
</evidence>
<evidence type="ECO:0000256" key="4">
    <source>
        <dbReference type="ARBA" id="ARBA00022722"/>
    </source>
</evidence>
<evidence type="ECO:0000256" key="16">
    <source>
        <dbReference type="SAM" id="MobiDB-lite"/>
    </source>
</evidence>
<comment type="subcellular location">
    <subcellularLocation>
        <location evidence="1">Cytoplasm</location>
    </subcellularLocation>
</comment>
<keyword evidence="12 15" id="KW-0175">Coiled coil</keyword>
<proteinExistence type="inferred from homology"/>
<dbReference type="EMBL" id="JASPKY010000602">
    <property type="protein sequence ID" value="KAK9688214.1"/>
    <property type="molecule type" value="Genomic_DNA"/>
</dbReference>
<dbReference type="PANTHER" id="PTHR16036">
    <property type="entry name" value="ANKYRIN REPEAT AND ZINC FINGER DOMAIN-CONTAINING PROTEIN 1"/>
    <property type="match status" value="1"/>
</dbReference>
<dbReference type="GO" id="GO:0008270">
    <property type="term" value="F:zinc ion binding"/>
    <property type="evidence" value="ECO:0007669"/>
    <property type="project" value="UniProtKB-KW"/>
</dbReference>
<dbReference type="InterPro" id="IPR047139">
    <property type="entry name" value="ANKZ1/VMS1"/>
</dbReference>
<dbReference type="InterPro" id="IPR036770">
    <property type="entry name" value="Ankyrin_rpt-contain_sf"/>
</dbReference>
<keyword evidence="9 14" id="KW-0378">Hydrolase</keyword>
<evidence type="ECO:0000256" key="5">
    <source>
        <dbReference type="ARBA" id="ARBA00022723"/>
    </source>
</evidence>
<protein>
    <submittedName>
        <fullName evidence="18">Bacteroidetes VLRF1 release factor</fullName>
    </submittedName>
</protein>
<feature type="compositionally biased region" description="Basic residues" evidence="16">
    <location>
        <begin position="386"/>
        <end position="399"/>
    </location>
</feature>
<evidence type="ECO:0000256" key="11">
    <source>
        <dbReference type="ARBA" id="ARBA00023043"/>
    </source>
</evidence>
<comment type="similarity">
    <text evidence="2 14">Belongs to the ANKZF1/VMS1 family.</text>
</comment>
<dbReference type="InterPro" id="IPR041540">
    <property type="entry name" value="VATC"/>
</dbReference>
<feature type="region of interest" description="Disordered" evidence="16">
    <location>
        <begin position="51"/>
        <end position="71"/>
    </location>
</feature>
<dbReference type="Gene3D" id="1.25.40.20">
    <property type="entry name" value="Ankyrin repeat-containing domain"/>
    <property type="match status" value="1"/>
</dbReference>
<evidence type="ECO:0000256" key="13">
    <source>
        <dbReference type="PROSITE-ProRule" id="PRU00023"/>
    </source>
</evidence>
<dbReference type="PROSITE" id="PS52044">
    <property type="entry name" value="VLRF1"/>
    <property type="match status" value="1"/>
</dbReference>
<evidence type="ECO:0000256" key="10">
    <source>
        <dbReference type="ARBA" id="ARBA00022833"/>
    </source>
</evidence>
<dbReference type="InterPro" id="IPR041175">
    <property type="entry name" value="VLRF1/Vms1"/>
</dbReference>
<keyword evidence="4 14" id="KW-0540">Nuclease</keyword>
<reference evidence="18 19" key="1">
    <citation type="journal article" date="2024" name="BMC Genomics">
        <title>De novo assembly and annotation of Popillia japonica's genome with initial clues to its potential as an invasive pest.</title>
        <authorList>
            <person name="Cucini C."/>
            <person name="Boschi S."/>
            <person name="Funari R."/>
            <person name="Cardaioli E."/>
            <person name="Iannotti N."/>
            <person name="Marturano G."/>
            <person name="Paoli F."/>
            <person name="Bruttini M."/>
            <person name="Carapelli A."/>
            <person name="Frati F."/>
            <person name="Nardi F."/>
        </authorList>
    </citation>
    <scope>NUCLEOTIDE SEQUENCE [LARGE SCALE GENOMIC DNA]</scope>
    <source>
        <strain evidence="18">DMR45628</strain>
    </source>
</reference>
<evidence type="ECO:0000256" key="9">
    <source>
        <dbReference type="ARBA" id="ARBA00022801"/>
    </source>
</evidence>
<dbReference type="PROSITE" id="PS50088">
    <property type="entry name" value="ANK_REPEAT"/>
    <property type="match status" value="1"/>
</dbReference>
<keyword evidence="8" id="KW-0863">Zinc-finger</keyword>
<accession>A0AAW1IFD4</accession>
<keyword evidence="11 13" id="KW-0040">ANK repeat</keyword>
<feature type="compositionally biased region" description="Basic and acidic residues" evidence="16">
    <location>
        <begin position="400"/>
        <end position="412"/>
    </location>
</feature>
<dbReference type="PROSITE" id="PS50297">
    <property type="entry name" value="ANK_REP_REGION"/>
    <property type="match status" value="1"/>
</dbReference>
<dbReference type="GO" id="GO:0036503">
    <property type="term" value="P:ERAD pathway"/>
    <property type="evidence" value="ECO:0007669"/>
    <property type="project" value="TreeGrafter"/>
</dbReference>
<dbReference type="Pfam" id="PF00023">
    <property type="entry name" value="Ank"/>
    <property type="match status" value="1"/>
</dbReference>
<evidence type="ECO:0000256" key="14">
    <source>
        <dbReference type="PROSITE-ProRule" id="PRU01389"/>
    </source>
</evidence>
<keyword evidence="3 14" id="KW-0963">Cytoplasm</keyword>
<dbReference type="Proteomes" id="UP001458880">
    <property type="component" value="Unassembled WGS sequence"/>
</dbReference>
<gene>
    <name evidence="18" type="ORF">QE152_g35715</name>
</gene>
<organism evidence="18 19">
    <name type="scientific">Popillia japonica</name>
    <name type="common">Japanese beetle</name>
    <dbReference type="NCBI Taxonomy" id="7064"/>
    <lineage>
        <taxon>Eukaryota</taxon>
        <taxon>Metazoa</taxon>
        <taxon>Ecdysozoa</taxon>
        <taxon>Arthropoda</taxon>
        <taxon>Hexapoda</taxon>
        <taxon>Insecta</taxon>
        <taxon>Pterygota</taxon>
        <taxon>Neoptera</taxon>
        <taxon>Endopterygota</taxon>
        <taxon>Coleoptera</taxon>
        <taxon>Polyphaga</taxon>
        <taxon>Scarabaeiformia</taxon>
        <taxon>Scarabaeidae</taxon>
        <taxon>Rutelinae</taxon>
        <taxon>Popillia</taxon>
    </lineage>
</organism>
<evidence type="ECO:0000256" key="8">
    <source>
        <dbReference type="ARBA" id="ARBA00022771"/>
    </source>
</evidence>
<dbReference type="GO" id="GO:0016787">
    <property type="term" value="F:hydrolase activity"/>
    <property type="evidence" value="ECO:0007669"/>
    <property type="project" value="UniProtKB-KW"/>
</dbReference>
<keyword evidence="5" id="KW-0479">Metal-binding</keyword>
<keyword evidence="6" id="KW-0677">Repeat</keyword>
<evidence type="ECO:0000259" key="17">
    <source>
        <dbReference type="PROSITE" id="PS52044"/>
    </source>
</evidence>
<evidence type="ECO:0000313" key="18">
    <source>
        <dbReference type="EMBL" id="KAK9688214.1"/>
    </source>
</evidence>
<evidence type="ECO:0000256" key="12">
    <source>
        <dbReference type="ARBA" id="ARBA00023054"/>
    </source>
</evidence>
<feature type="region of interest" description="Disordered" evidence="16">
    <location>
        <begin position="381"/>
        <end position="412"/>
    </location>
</feature>
<evidence type="ECO:0000256" key="6">
    <source>
        <dbReference type="ARBA" id="ARBA00022737"/>
    </source>
</evidence>
<dbReference type="Pfam" id="PF18826">
    <property type="entry name" value="bVLRF1"/>
    <property type="match status" value="1"/>
</dbReference>
<evidence type="ECO:0000256" key="2">
    <source>
        <dbReference type="ARBA" id="ARBA00009262"/>
    </source>
</evidence>
<evidence type="ECO:0000313" key="19">
    <source>
        <dbReference type="Proteomes" id="UP001458880"/>
    </source>
</evidence>
<dbReference type="GO" id="GO:0004519">
    <property type="term" value="F:endonuclease activity"/>
    <property type="evidence" value="ECO:0007669"/>
    <property type="project" value="UniProtKB-KW"/>
</dbReference>
<dbReference type="SUPFAM" id="SSF48403">
    <property type="entry name" value="Ankyrin repeat"/>
    <property type="match status" value="1"/>
</dbReference>
<feature type="domain" description="VLRF1" evidence="17">
    <location>
        <begin position="122"/>
        <end position="266"/>
    </location>
</feature>
<keyword evidence="10" id="KW-0862">Zinc</keyword>
<keyword evidence="7 14" id="KW-0255">Endonuclease</keyword>
<keyword evidence="19" id="KW-1185">Reference proteome</keyword>
<dbReference type="InterPro" id="IPR002110">
    <property type="entry name" value="Ankyrin_rpt"/>
</dbReference>
<evidence type="ECO:0000256" key="1">
    <source>
        <dbReference type="ARBA" id="ARBA00004496"/>
    </source>
</evidence>